<accession>A0AAN6G6M0</accession>
<dbReference type="AlphaFoldDB" id="A0AAN6G6M0"/>
<evidence type="ECO:0000256" key="3">
    <source>
        <dbReference type="ARBA" id="ARBA00023163"/>
    </source>
</evidence>
<evidence type="ECO:0000256" key="5">
    <source>
        <dbReference type="SAM" id="MobiDB-lite"/>
    </source>
</evidence>
<dbReference type="GO" id="GO:0006367">
    <property type="term" value="P:transcription initiation at RNA polymerase II promoter"/>
    <property type="evidence" value="ECO:0007669"/>
    <property type="project" value="InterPro"/>
</dbReference>
<dbReference type="SMART" id="SM01371">
    <property type="entry name" value="TFIIA"/>
    <property type="match status" value="1"/>
</dbReference>
<sequence>MSNKAVSGVYRNIIDNVIAAVRQDFDDMGIEKEVLEELQRQPRILNISRTLAKSWEAKVIASQVAHFEGAPALPPPTTIRKGTKQEPADDGAGGSSGGKTGAKSSKAAKTELSADVSKSRSHSAEPNSTAPSSSQASTSGSVILNGGEAGGDDEASGKKRKRPLDSEEIGSDLDDTDDEEEDGDGDMNEDMILCLYEKVGRTRNKWKCVLRDGVASIEGRDYLFSRCAGDFDWLA</sequence>
<name>A0AAN6G6M0_9BASI</name>
<evidence type="ECO:0000313" key="7">
    <source>
        <dbReference type="Proteomes" id="UP001176521"/>
    </source>
</evidence>
<keyword evidence="4" id="KW-0539">Nucleus</keyword>
<comment type="caution">
    <text evidence="6">The sequence shown here is derived from an EMBL/GenBank/DDBJ whole genome shotgun (WGS) entry which is preliminary data.</text>
</comment>
<keyword evidence="3" id="KW-0804">Transcription</keyword>
<dbReference type="Proteomes" id="UP001176521">
    <property type="component" value="Unassembled WGS sequence"/>
</dbReference>
<proteinExistence type="inferred from homology"/>
<dbReference type="PANTHER" id="PTHR12694:SF8">
    <property type="entry name" value="TRANSCRIPTION INITIATION FACTOR IIA SUBUNIT 1"/>
    <property type="match status" value="1"/>
</dbReference>
<dbReference type="Gene3D" id="2.30.18.10">
    <property type="entry name" value="Transcription factor IIA (TFIIA), beta-barrel domain"/>
    <property type="match status" value="1"/>
</dbReference>
<gene>
    <name evidence="6" type="primary">TOA1</name>
    <name evidence="6" type="ORF">OC842_006154</name>
</gene>
<comment type="subcellular location">
    <subcellularLocation>
        <location evidence="1">Nucleus</location>
    </subcellularLocation>
</comment>
<evidence type="ECO:0000256" key="1">
    <source>
        <dbReference type="ARBA" id="ARBA00004123"/>
    </source>
</evidence>
<evidence type="ECO:0000313" key="6">
    <source>
        <dbReference type="EMBL" id="KAK0523428.1"/>
    </source>
</evidence>
<dbReference type="GO" id="GO:0005672">
    <property type="term" value="C:transcription factor TFIIA complex"/>
    <property type="evidence" value="ECO:0007669"/>
    <property type="project" value="InterPro"/>
</dbReference>
<feature type="compositionally biased region" description="Gly residues" evidence="5">
    <location>
        <begin position="91"/>
        <end position="100"/>
    </location>
</feature>
<comment type="similarity">
    <text evidence="2">Belongs to the TFIIA subunit 1 family.</text>
</comment>
<dbReference type="EMBL" id="JAPDMQ010000515">
    <property type="protein sequence ID" value="KAK0523428.1"/>
    <property type="molecule type" value="Genomic_DNA"/>
</dbReference>
<dbReference type="Pfam" id="PF03153">
    <property type="entry name" value="TFIIA"/>
    <property type="match status" value="1"/>
</dbReference>
<dbReference type="Gene3D" id="1.10.287.100">
    <property type="match status" value="1"/>
</dbReference>
<dbReference type="InterPro" id="IPR004855">
    <property type="entry name" value="TFIIA_asu/bsu"/>
</dbReference>
<feature type="compositionally biased region" description="Low complexity" evidence="5">
    <location>
        <begin position="128"/>
        <end position="141"/>
    </location>
</feature>
<reference evidence="6" key="1">
    <citation type="journal article" date="2023" name="PhytoFront">
        <title>Draft Genome Resources of Seven Strains of Tilletia horrida, Causal Agent of Kernel Smut of Rice.</title>
        <authorList>
            <person name="Khanal S."/>
            <person name="Antony Babu S."/>
            <person name="Zhou X.G."/>
        </authorList>
    </citation>
    <scope>NUCLEOTIDE SEQUENCE</scope>
    <source>
        <strain evidence="6">TX3</strain>
    </source>
</reference>
<feature type="compositionally biased region" description="Acidic residues" evidence="5">
    <location>
        <begin position="166"/>
        <end position="187"/>
    </location>
</feature>
<organism evidence="6 7">
    <name type="scientific">Tilletia horrida</name>
    <dbReference type="NCBI Taxonomy" id="155126"/>
    <lineage>
        <taxon>Eukaryota</taxon>
        <taxon>Fungi</taxon>
        <taxon>Dikarya</taxon>
        <taxon>Basidiomycota</taxon>
        <taxon>Ustilaginomycotina</taxon>
        <taxon>Exobasidiomycetes</taxon>
        <taxon>Tilletiales</taxon>
        <taxon>Tilletiaceae</taxon>
        <taxon>Tilletia</taxon>
    </lineage>
</organism>
<evidence type="ECO:0000256" key="2">
    <source>
        <dbReference type="ARBA" id="ARBA00010059"/>
    </source>
</evidence>
<dbReference type="SUPFAM" id="SSF47396">
    <property type="entry name" value="Transcription factor IIA (TFIIA), alpha-helical domain"/>
    <property type="match status" value="1"/>
</dbReference>
<keyword evidence="7" id="KW-1185">Reference proteome</keyword>
<protein>
    <submittedName>
        <fullName evidence="6">Transcription factor IIA subunit alpha</fullName>
    </submittedName>
</protein>
<dbReference type="CDD" id="cd07976">
    <property type="entry name" value="TFIIA_alpha_beta_like"/>
    <property type="match status" value="1"/>
</dbReference>
<dbReference type="InterPro" id="IPR009088">
    <property type="entry name" value="TFIIA_b-brl"/>
</dbReference>
<feature type="region of interest" description="Disordered" evidence="5">
    <location>
        <begin position="69"/>
        <end position="187"/>
    </location>
</feature>
<dbReference type="SUPFAM" id="SSF50784">
    <property type="entry name" value="Transcription factor IIA (TFIIA), beta-barrel domain"/>
    <property type="match status" value="1"/>
</dbReference>
<dbReference type="PANTHER" id="PTHR12694">
    <property type="entry name" value="TRANSCRIPTION INITIATION FACTOR IIA SUBUNIT 1"/>
    <property type="match status" value="1"/>
</dbReference>
<evidence type="ECO:0000256" key="4">
    <source>
        <dbReference type="ARBA" id="ARBA00023242"/>
    </source>
</evidence>